<keyword evidence="2" id="KW-1185">Reference proteome</keyword>
<comment type="caution">
    <text evidence="1">The sequence shown here is derived from an EMBL/GenBank/DDBJ whole genome shotgun (WGS) entry which is preliminary data.</text>
</comment>
<name>A0ACB9UNF3_9CETA</name>
<proteinExistence type="predicted"/>
<dbReference type="Proteomes" id="UP001057279">
    <property type="component" value="Linkage Group LG14"/>
</dbReference>
<sequence length="222" mass="23667">MEGTCGYVLPRPGMVTLQEAGRTAQSRGARLLLERCHLSSSDPEGGSEHPLHQLAWSHALLGGELEAENLSFPGQLSVSGSLHCSCGACLVKETPLSAARLSSTGSQDSPGNNPSSSTSRQDSLHKAPKKKGIKSSISRLFRKKKKGRPEHPGKEALAPVNANKRLEEPLQKGKPETATAQSQEAVKSTSTTDSKAIEPPTLMTAVGQILKEKMVLHYGPWS</sequence>
<organism evidence="1 2">
    <name type="scientific">Ovis ammon polii x Ovis aries</name>
    <dbReference type="NCBI Taxonomy" id="2918886"/>
    <lineage>
        <taxon>Eukaryota</taxon>
        <taxon>Metazoa</taxon>
        <taxon>Chordata</taxon>
        <taxon>Craniata</taxon>
        <taxon>Vertebrata</taxon>
        <taxon>Euteleostomi</taxon>
        <taxon>Mammalia</taxon>
        <taxon>Eutheria</taxon>
        <taxon>Laurasiatheria</taxon>
        <taxon>Artiodactyla</taxon>
        <taxon>Ruminantia</taxon>
        <taxon>Pecora</taxon>
        <taxon>Bovidae</taxon>
        <taxon>Caprinae</taxon>
        <taxon>Ovis</taxon>
    </lineage>
</organism>
<dbReference type="EMBL" id="CM043039">
    <property type="protein sequence ID" value="KAI4574035.1"/>
    <property type="molecule type" value="Genomic_DNA"/>
</dbReference>
<protein>
    <submittedName>
        <fullName evidence="1">Uncharacterized protein</fullName>
    </submittedName>
</protein>
<evidence type="ECO:0000313" key="1">
    <source>
        <dbReference type="EMBL" id="KAI4574035.1"/>
    </source>
</evidence>
<gene>
    <name evidence="1" type="ORF">MJG53_012211</name>
</gene>
<accession>A0ACB9UNF3</accession>
<reference evidence="1" key="1">
    <citation type="submission" date="2022-03" db="EMBL/GenBank/DDBJ databases">
        <title>Genomic analyses of argali, domestic sheep and their hybrids provide insights into chromosomal evolution, heterosis and genetic basis of agronomic traits.</title>
        <authorList>
            <person name="Li M."/>
        </authorList>
    </citation>
    <scope>NUCLEOTIDE SEQUENCE</scope>
    <source>
        <strain evidence="1">F1 hybrid</strain>
    </source>
</reference>
<evidence type="ECO:0000313" key="2">
    <source>
        <dbReference type="Proteomes" id="UP001057279"/>
    </source>
</evidence>